<name>A0A3N4KXK8_9PEZI</name>
<accession>A0A3N4KXK8</accession>
<proteinExistence type="predicted"/>
<dbReference type="Proteomes" id="UP000277580">
    <property type="component" value="Unassembled WGS sequence"/>
</dbReference>
<evidence type="ECO:0000256" key="1">
    <source>
        <dbReference type="SAM" id="Phobius"/>
    </source>
</evidence>
<evidence type="ECO:0000313" key="3">
    <source>
        <dbReference type="Proteomes" id="UP000277580"/>
    </source>
</evidence>
<reference evidence="2 3" key="1">
    <citation type="journal article" date="2018" name="Nat. Ecol. Evol.">
        <title>Pezizomycetes genomes reveal the molecular basis of ectomycorrhizal truffle lifestyle.</title>
        <authorList>
            <person name="Murat C."/>
            <person name="Payen T."/>
            <person name="Noel B."/>
            <person name="Kuo A."/>
            <person name="Morin E."/>
            <person name="Chen J."/>
            <person name="Kohler A."/>
            <person name="Krizsan K."/>
            <person name="Balestrini R."/>
            <person name="Da Silva C."/>
            <person name="Montanini B."/>
            <person name="Hainaut M."/>
            <person name="Levati E."/>
            <person name="Barry K.W."/>
            <person name="Belfiori B."/>
            <person name="Cichocki N."/>
            <person name="Clum A."/>
            <person name="Dockter R.B."/>
            <person name="Fauchery L."/>
            <person name="Guy J."/>
            <person name="Iotti M."/>
            <person name="Le Tacon F."/>
            <person name="Lindquist E.A."/>
            <person name="Lipzen A."/>
            <person name="Malagnac F."/>
            <person name="Mello A."/>
            <person name="Molinier V."/>
            <person name="Miyauchi S."/>
            <person name="Poulain J."/>
            <person name="Riccioni C."/>
            <person name="Rubini A."/>
            <person name="Sitrit Y."/>
            <person name="Splivallo R."/>
            <person name="Traeger S."/>
            <person name="Wang M."/>
            <person name="Zifcakova L."/>
            <person name="Wipf D."/>
            <person name="Zambonelli A."/>
            <person name="Paolocci F."/>
            <person name="Nowrousian M."/>
            <person name="Ottonello S."/>
            <person name="Baldrian P."/>
            <person name="Spatafora J.W."/>
            <person name="Henrissat B."/>
            <person name="Nagy L.G."/>
            <person name="Aury J.M."/>
            <person name="Wincker P."/>
            <person name="Grigoriev I.V."/>
            <person name="Bonfante P."/>
            <person name="Martin F.M."/>
        </authorList>
    </citation>
    <scope>NUCLEOTIDE SEQUENCE [LARGE SCALE GENOMIC DNA]</scope>
    <source>
        <strain evidence="2 3">CCBAS932</strain>
    </source>
</reference>
<dbReference type="EMBL" id="ML119114">
    <property type="protein sequence ID" value="RPB15267.1"/>
    <property type="molecule type" value="Genomic_DNA"/>
</dbReference>
<evidence type="ECO:0000313" key="2">
    <source>
        <dbReference type="EMBL" id="RPB15267.1"/>
    </source>
</evidence>
<keyword evidence="1" id="KW-1133">Transmembrane helix</keyword>
<dbReference type="AlphaFoldDB" id="A0A3N4KXK8"/>
<gene>
    <name evidence="2" type="ORF">P167DRAFT_533458</name>
</gene>
<sequence>MKFLVELRVLVVLIALCYYFFFLVSYWINLCGSSFNTFVSASCLSASSVDEVLRRNLLTSTVTSLSGDYKAS</sequence>
<feature type="transmembrane region" description="Helical" evidence="1">
    <location>
        <begin position="7"/>
        <end position="28"/>
    </location>
</feature>
<dbReference type="InParanoid" id="A0A3N4KXK8"/>
<protein>
    <submittedName>
        <fullName evidence="2">Uncharacterized protein</fullName>
    </submittedName>
</protein>
<organism evidence="2 3">
    <name type="scientific">Morchella conica CCBAS932</name>
    <dbReference type="NCBI Taxonomy" id="1392247"/>
    <lineage>
        <taxon>Eukaryota</taxon>
        <taxon>Fungi</taxon>
        <taxon>Dikarya</taxon>
        <taxon>Ascomycota</taxon>
        <taxon>Pezizomycotina</taxon>
        <taxon>Pezizomycetes</taxon>
        <taxon>Pezizales</taxon>
        <taxon>Morchellaceae</taxon>
        <taxon>Morchella</taxon>
    </lineage>
</organism>
<keyword evidence="3" id="KW-1185">Reference proteome</keyword>
<keyword evidence="1" id="KW-0812">Transmembrane</keyword>
<keyword evidence="1" id="KW-0472">Membrane</keyword>